<keyword evidence="3" id="KW-1185">Reference proteome</keyword>
<dbReference type="EMBL" id="AOIP01000032">
    <property type="protein sequence ID" value="ELZ03601.1"/>
    <property type="molecule type" value="Genomic_DNA"/>
</dbReference>
<organism evidence="2 3">
    <name type="scientific">Natrialba aegyptia DSM 13077</name>
    <dbReference type="NCBI Taxonomy" id="1227491"/>
    <lineage>
        <taxon>Archaea</taxon>
        <taxon>Methanobacteriati</taxon>
        <taxon>Methanobacteriota</taxon>
        <taxon>Stenosarchaea group</taxon>
        <taxon>Halobacteria</taxon>
        <taxon>Halobacteriales</taxon>
        <taxon>Natrialbaceae</taxon>
        <taxon>Natrialba</taxon>
    </lineage>
</organism>
<reference evidence="2 3" key="1">
    <citation type="journal article" date="2014" name="PLoS Genet.">
        <title>Phylogenetically driven sequencing of extremely halophilic archaea reveals strategies for static and dynamic osmo-response.</title>
        <authorList>
            <person name="Becker E.A."/>
            <person name="Seitzer P.M."/>
            <person name="Tritt A."/>
            <person name="Larsen D."/>
            <person name="Krusor M."/>
            <person name="Yao A.I."/>
            <person name="Wu D."/>
            <person name="Madern D."/>
            <person name="Eisen J.A."/>
            <person name="Darling A.E."/>
            <person name="Facciotti M.T."/>
        </authorList>
    </citation>
    <scope>NUCLEOTIDE SEQUENCE [LARGE SCALE GENOMIC DNA]</scope>
    <source>
        <strain evidence="2 3">DSM 13077</strain>
    </source>
</reference>
<feature type="compositionally biased region" description="Polar residues" evidence="1">
    <location>
        <begin position="1"/>
        <end position="41"/>
    </location>
</feature>
<dbReference type="AlphaFoldDB" id="M0AY51"/>
<evidence type="ECO:0000313" key="2">
    <source>
        <dbReference type="EMBL" id="ELZ03601.1"/>
    </source>
</evidence>
<proteinExistence type="predicted"/>
<feature type="compositionally biased region" description="Polar residues" evidence="1">
    <location>
        <begin position="59"/>
        <end position="71"/>
    </location>
</feature>
<gene>
    <name evidence="2" type="ORF">C480_14590</name>
</gene>
<feature type="compositionally biased region" description="Low complexity" evidence="1">
    <location>
        <begin position="42"/>
        <end position="58"/>
    </location>
</feature>
<feature type="region of interest" description="Disordered" evidence="1">
    <location>
        <begin position="1"/>
        <end position="71"/>
    </location>
</feature>
<comment type="caution">
    <text evidence="2">The sequence shown here is derived from an EMBL/GenBank/DDBJ whole genome shotgun (WGS) entry which is preliminary data.</text>
</comment>
<protein>
    <submittedName>
        <fullName evidence="2">Uncharacterized protein</fullName>
    </submittedName>
</protein>
<accession>M0AY51</accession>
<evidence type="ECO:0000256" key="1">
    <source>
        <dbReference type="SAM" id="MobiDB-lite"/>
    </source>
</evidence>
<sequence>MRSPPHSASYSNATTLNSNRYSTRTNVPNSLRSTNSPATAMSTDSSSRNDRSSGQSCSRSQWTTNECSNST</sequence>
<name>M0AY51_9EURY</name>
<dbReference type="Proteomes" id="UP000011591">
    <property type="component" value="Unassembled WGS sequence"/>
</dbReference>
<evidence type="ECO:0000313" key="3">
    <source>
        <dbReference type="Proteomes" id="UP000011591"/>
    </source>
</evidence>